<dbReference type="InterPro" id="IPR027417">
    <property type="entry name" value="P-loop_NTPase"/>
</dbReference>
<protein>
    <submittedName>
        <fullName evidence="10">ABC transporter ATP-binding protein</fullName>
    </submittedName>
</protein>
<dbReference type="SUPFAM" id="SSF90123">
    <property type="entry name" value="ABC transporter transmembrane region"/>
    <property type="match status" value="1"/>
</dbReference>
<proteinExistence type="predicted"/>
<dbReference type="Proteomes" id="UP001589619">
    <property type="component" value="Unassembled WGS sequence"/>
</dbReference>
<feature type="transmembrane region" description="Helical" evidence="7">
    <location>
        <begin position="247"/>
        <end position="269"/>
    </location>
</feature>
<keyword evidence="5 7" id="KW-1133">Transmembrane helix</keyword>
<keyword evidence="4 10" id="KW-0067">ATP-binding</keyword>
<reference evidence="10 11" key="1">
    <citation type="submission" date="2024-09" db="EMBL/GenBank/DDBJ databases">
        <authorList>
            <person name="Sun Q."/>
            <person name="Mori K."/>
        </authorList>
    </citation>
    <scope>NUCLEOTIDE SEQUENCE [LARGE SCALE GENOMIC DNA]</scope>
    <source>
        <strain evidence="10 11">JCM 12520</strain>
    </source>
</reference>
<evidence type="ECO:0000256" key="6">
    <source>
        <dbReference type="ARBA" id="ARBA00023136"/>
    </source>
</evidence>
<dbReference type="SUPFAM" id="SSF52540">
    <property type="entry name" value="P-loop containing nucleoside triphosphate hydrolases"/>
    <property type="match status" value="1"/>
</dbReference>
<dbReference type="GO" id="GO:0005524">
    <property type="term" value="F:ATP binding"/>
    <property type="evidence" value="ECO:0007669"/>
    <property type="project" value="UniProtKB-KW"/>
</dbReference>
<dbReference type="SMART" id="SM00382">
    <property type="entry name" value="AAA"/>
    <property type="match status" value="1"/>
</dbReference>
<comment type="caution">
    <text evidence="10">The sequence shown here is derived from an EMBL/GenBank/DDBJ whole genome shotgun (WGS) entry which is preliminary data.</text>
</comment>
<feature type="domain" description="ABC transporter" evidence="8">
    <location>
        <begin position="338"/>
        <end position="573"/>
    </location>
</feature>
<dbReference type="InterPro" id="IPR003593">
    <property type="entry name" value="AAA+_ATPase"/>
</dbReference>
<evidence type="ECO:0000256" key="7">
    <source>
        <dbReference type="SAM" id="Phobius"/>
    </source>
</evidence>
<feature type="transmembrane region" description="Helical" evidence="7">
    <location>
        <begin position="160"/>
        <end position="179"/>
    </location>
</feature>
<evidence type="ECO:0000256" key="5">
    <source>
        <dbReference type="ARBA" id="ARBA00022989"/>
    </source>
</evidence>
<dbReference type="InterPro" id="IPR011527">
    <property type="entry name" value="ABC1_TM_dom"/>
</dbReference>
<feature type="domain" description="ABC transmembrane type-1" evidence="9">
    <location>
        <begin position="19"/>
        <end position="304"/>
    </location>
</feature>
<feature type="transmembrane region" description="Helical" evidence="7">
    <location>
        <begin position="138"/>
        <end position="154"/>
    </location>
</feature>
<evidence type="ECO:0000313" key="11">
    <source>
        <dbReference type="Proteomes" id="UP001589619"/>
    </source>
</evidence>
<gene>
    <name evidence="10" type="ORF">ACFFNY_18660</name>
</gene>
<evidence type="ECO:0000313" key="10">
    <source>
        <dbReference type="EMBL" id="MFB9753594.1"/>
    </source>
</evidence>
<feature type="transmembrane region" description="Helical" evidence="7">
    <location>
        <begin position="15"/>
        <end position="35"/>
    </location>
</feature>
<dbReference type="PANTHER" id="PTHR43394">
    <property type="entry name" value="ATP-DEPENDENT PERMEASE MDL1, MITOCHONDRIAL"/>
    <property type="match status" value="1"/>
</dbReference>
<dbReference type="PROSITE" id="PS50929">
    <property type="entry name" value="ABC_TM1F"/>
    <property type="match status" value="1"/>
</dbReference>
<dbReference type="Gene3D" id="1.20.1560.10">
    <property type="entry name" value="ABC transporter type 1, transmembrane domain"/>
    <property type="match status" value="1"/>
</dbReference>
<feature type="transmembrane region" description="Helical" evidence="7">
    <location>
        <begin position="63"/>
        <end position="85"/>
    </location>
</feature>
<evidence type="ECO:0000259" key="8">
    <source>
        <dbReference type="PROSITE" id="PS50893"/>
    </source>
</evidence>
<sequence>MQPPRLLLGYLRSNWYKYAAAILAITVANVVQSIYPRVLGDFTDTLHAGGITREAIVDSSLKLLAIGLTFGLLTAVGQFVIMKLGRRFEFVTRQKLFVHFTRLSETYYSKHGVGQLLSYVMNDVTSVRESISMGINQTTNAVILILSVMFMMSISSIPLYLIVTCMVPLLAIPFVVVLFGRPIRQRSLKVQESLAKMTETAEEQFGGIRVTKKFAVEPVMRERFGRTVDRVADNQLRLVRMSSLFQALLPFLGGLSLIVAIAFGGFLTIQGSITIGHFVSLTLYLRMIVNPLQQIGNVINTMQRSRASLTRLSDLLAVQPDIRESERAAPLKRGASDIRISGLSFTYPGSAQKALDNIELTVPAGRTLGIIGKTGSGKTTLVKLLLRVYEPPEGTIRIGGQDIRHATLESLRTQIGYVPQDGFLFSTTIRDNIAFSNRSSAAEPAYKAAKQAQIYDNIMQFPEQFETKLGERGITLSGGQRQRTSLARGFLKEAPILVLDDSVSAVDAVTETDIIDSLRAERSDKTTIIIAHRISAIKHADEIVVLDKGAVVQRGTHEQLIAQQGIYASLYAIQEEGTRHAAGEA</sequence>
<organism evidence="10 11">
    <name type="scientific">Paenibacillus hodogayensis</name>
    <dbReference type="NCBI Taxonomy" id="279208"/>
    <lineage>
        <taxon>Bacteria</taxon>
        <taxon>Bacillati</taxon>
        <taxon>Bacillota</taxon>
        <taxon>Bacilli</taxon>
        <taxon>Bacillales</taxon>
        <taxon>Paenibacillaceae</taxon>
        <taxon>Paenibacillus</taxon>
    </lineage>
</organism>
<keyword evidence="6 7" id="KW-0472">Membrane</keyword>
<name>A0ABV5VZ57_9BACL</name>
<dbReference type="PROSITE" id="PS50893">
    <property type="entry name" value="ABC_TRANSPORTER_2"/>
    <property type="match status" value="1"/>
</dbReference>
<dbReference type="InterPro" id="IPR039421">
    <property type="entry name" value="Type_1_exporter"/>
</dbReference>
<dbReference type="InterPro" id="IPR003439">
    <property type="entry name" value="ABC_transporter-like_ATP-bd"/>
</dbReference>
<evidence type="ECO:0000256" key="2">
    <source>
        <dbReference type="ARBA" id="ARBA00022692"/>
    </source>
</evidence>
<evidence type="ECO:0000259" key="9">
    <source>
        <dbReference type="PROSITE" id="PS50929"/>
    </source>
</evidence>
<evidence type="ECO:0000256" key="1">
    <source>
        <dbReference type="ARBA" id="ARBA00004651"/>
    </source>
</evidence>
<dbReference type="InterPro" id="IPR036640">
    <property type="entry name" value="ABC1_TM_sf"/>
</dbReference>
<keyword evidence="11" id="KW-1185">Reference proteome</keyword>
<comment type="subcellular location">
    <subcellularLocation>
        <location evidence="1">Cell membrane</location>
        <topology evidence="1">Multi-pass membrane protein</topology>
    </subcellularLocation>
</comment>
<dbReference type="CDD" id="cd18541">
    <property type="entry name" value="ABC_6TM_TmrB_like"/>
    <property type="match status" value="1"/>
</dbReference>
<dbReference type="Gene3D" id="3.40.50.300">
    <property type="entry name" value="P-loop containing nucleotide triphosphate hydrolases"/>
    <property type="match status" value="1"/>
</dbReference>
<keyword evidence="3" id="KW-0547">Nucleotide-binding</keyword>
<evidence type="ECO:0000256" key="3">
    <source>
        <dbReference type="ARBA" id="ARBA00022741"/>
    </source>
</evidence>
<dbReference type="Pfam" id="PF00664">
    <property type="entry name" value="ABC_membrane"/>
    <property type="match status" value="1"/>
</dbReference>
<dbReference type="RefSeq" id="WP_344900942.1">
    <property type="nucleotide sequence ID" value="NZ_BAAAYO010000001.1"/>
</dbReference>
<accession>A0ABV5VZ57</accession>
<dbReference type="EMBL" id="JBHMAG010000012">
    <property type="protein sequence ID" value="MFB9753594.1"/>
    <property type="molecule type" value="Genomic_DNA"/>
</dbReference>
<dbReference type="PANTHER" id="PTHR43394:SF1">
    <property type="entry name" value="ATP-BINDING CASSETTE SUB-FAMILY B MEMBER 10, MITOCHONDRIAL"/>
    <property type="match status" value="1"/>
</dbReference>
<keyword evidence="2 7" id="KW-0812">Transmembrane</keyword>
<evidence type="ECO:0000256" key="4">
    <source>
        <dbReference type="ARBA" id="ARBA00022840"/>
    </source>
</evidence>
<dbReference type="Pfam" id="PF00005">
    <property type="entry name" value="ABC_tran"/>
    <property type="match status" value="1"/>
</dbReference>